<dbReference type="Gene3D" id="3.40.190.150">
    <property type="entry name" value="Bordetella uptake gene, domain 1"/>
    <property type="match status" value="1"/>
</dbReference>
<reference evidence="3 4" key="1">
    <citation type="submission" date="2016-10" db="EMBL/GenBank/DDBJ databases">
        <authorList>
            <person name="de Groot N.N."/>
        </authorList>
    </citation>
    <scope>NUCLEOTIDE SEQUENCE [LARGE SCALE GENOMIC DNA]</scope>
    <source>
        <strain evidence="3 4">KH1P1</strain>
    </source>
</reference>
<keyword evidence="2" id="KW-0732">Signal</keyword>
<dbReference type="InterPro" id="IPR042100">
    <property type="entry name" value="Bug_dom1"/>
</dbReference>
<dbReference type="Gene3D" id="3.40.190.10">
    <property type="entry name" value="Periplasmic binding protein-like II"/>
    <property type="match status" value="1"/>
</dbReference>
<sequence length="368" mass="38855">MKKQVLAGVMAAAMTAALAACGSSAGSKTTTAAVESKAAETTAAAESKEESKEAAAAGSGKTVKIICPYGVGGTADIIGRKYAEVATKLHPEYNFIVEQQTGGDGFAAATAFSQEDVNTTDLLVYGYGVAYRHDLGKQYQTEVVDFDRNEIRPIATIDDRTWILYTTPDQTLETILDKSKNGGIKMSGGNPLSDPHLALGSLLAQEGGKVMVVPYDGGAAQKKGLTDGEVDVFVGTTQAAQEDVEAGNLVPILAFSDREFKGFKGPKGDLAVPTVAGDTKAKELDASKDYTGSILAAGGSLAVRKGASKEWEDAMIQVAKDVWASDEYSQFISSILLNKYEVYGEEDVQHYEDACKKAVEAFKQLSGK</sequence>
<feature type="signal peptide" evidence="2">
    <location>
        <begin position="1"/>
        <end position="19"/>
    </location>
</feature>
<feature type="chain" id="PRO_5038726778" evidence="2">
    <location>
        <begin position="20"/>
        <end position="368"/>
    </location>
</feature>
<evidence type="ECO:0000256" key="1">
    <source>
        <dbReference type="ARBA" id="ARBA00006987"/>
    </source>
</evidence>
<gene>
    <name evidence="3" type="ORF">SAMN04487771_100473</name>
</gene>
<keyword evidence="4" id="KW-1185">Reference proteome</keyword>
<organism evidence="3 4">
    <name type="scientific">[Clostridium] aminophilum</name>
    <dbReference type="NCBI Taxonomy" id="1526"/>
    <lineage>
        <taxon>Bacteria</taxon>
        <taxon>Bacillati</taxon>
        <taxon>Bacillota</taxon>
        <taxon>Clostridia</taxon>
        <taxon>Lachnospirales</taxon>
        <taxon>Lachnospiraceae</taxon>
    </lineage>
</organism>
<dbReference type="PANTHER" id="PTHR42928:SF5">
    <property type="entry name" value="BLR1237 PROTEIN"/>
    <property type="match status" value="1"/>
</dbReference>
<keyword evidence="3" id="KW-0675">Receptor</keyword>
<proteinExistence type="inferred from homology"/>
<dbReference type="eggNOG" id="COG3181">
    <property type="taxonomic scope" value="Bacteria"/>
</dbReference>
<dbReference type="InterPro" id="IPR005064">
    <property type="entry name" value="BUG"/>
</dbReference>
<dbReference type="OrthoDB" id="9780943at2"/>
<dbReference type="PROSITE" id="PS51257">
    <property type="entry name" value="PROKAR_LIPOPROTEIN"/>
    <property type="match status" value="1"/>
</dbReference>
<comment type="similarity">
    <text evidence="1">Belongs to the UPF0065 (bug) family.</text>
</comment>
<dbReference type="EMBL" id="FOIL01000004">
    <property type="protein sequence ID" value="SET07014.1"/>
    <property type="molecule type" value="Genomic_DNA"/>
</dbReference>
<evidence type="ECO:0000256" key="2">
    <source>
        <dbReference type="SAM" id="SignalP"/>
    </source>
</evidence>
<protein>
    <submittedName>
        <fullName evidence="3">Tripartite-type tricarboxylate transporter, receptor component TctC</fullName>
    </submittedName>
</protein>
<dbReference type="PANTHER" id="PTHR42928">
    <property type="entry name" value="TRICARBOXYLATE-BINDING PROTEIN"/>
    <property type="match status" value="1"/>
</dbReference>
<evidence type="ECO:0000313" key="4">
    <source>
        <dbReference type="Proteomes" id="UP000199820"/>
    </source>
</evidence>
<accession>A0A1I0BJ98</accession>
<dbReference type="Proteomes" id="UP000199820">
    <property type="component" value="Unassembled WGS sequence"/>
</dbReference>
<dbReference type="STRING" id="1526.SAMN02910262_00437"/>
<evidence type="ECO:0000313" key="3">
    <source>
        <dbReference type="EMBL" id="SET07014.1"/>
    </source>
</evidence>
<name>A0A1I0BJ98_9FIRM</name>
<dbReference type="RefSeq" id="WP_074648489.1">
    <property type="nucleotide sequence ID" value="NZ_FOIL01000004.1"/>
</dbReference>
<dbReference type="AlphaFoldDB" id="A0A1I0BJ98"/>